<evidence type="ECO:0000256" key="4">
    <source>
        <dbReference type="HAMAP-Rule" id="MF_01039"/>
    </source>
</evidence>
<feature type="binding site" evidence="4">
    <location>
        <begin position="183"/>
        <end position="184"/>
    </location>
    <ligand>
        <name>substrate</name>
    </ligand>
</feature>
<comment type="similarity">
    <text evidence="1 4">Belongs to the phosphoglycerate mutase family. BPG-dependent PGAM subfamily.</text>
</comment>
<dbReference type="Gene3D" id="3.40.50.1240">
    <property type="entry name" value="Phosphoglycerate mutase-like"/>
    <property type="match status" value="1"/>
</dbReference>
<protein>
    <recommendedName>
        <fullName evidence="4 5">2,3-bisphosphoglycerate-dependent phosphoglycerate mutase</fullName>
        <shortName evidence="4">BPG-dependent PGAM</shortName>
        <shortName evidence="4">PGAM</shortName>
        <shortName evidence="4">Phosphoglyceromutase</shortName>
        <shortName evidence="4">dPGM</shortName>
        <ecNumber evidence="4 5">5.4.2.11</ecNumber>
    </recommendedName>
</protein>
<feature type="site" description="Transition state stabilizer" evidence="4">
    <location>
        <position position="182"/>
    </location>
</feature>
<keyword evidence="2 4" id="KW-0324">Glycolysis</keyword>
<feature type="binding site" evidence="4">
    <location>
        <position position="99"/>
    </location>
    <ligand>
        <name>substrate</name>
    </ligand>
</feature>
<comment type="pathway">
    <text evidence="4 5">Carbohydrate degradation; glycolysis; pyruvate from D-glyceraldehyde 3-phosphate: step 3/5.</text>
</comment>
<dbReference type="NCBIfam" id="NF010718">
    <property type="entry name" value="PRK14120.1"/>
    <property type="match status" value="1"/>
</dbReference>
<dbReference type="PROSITE" id="PS00175">
    <property type="entry name" value="PG_MUTASE"/>
    <property type="match status" value="1"/>
</dbReference>
<keyword evidence="4" id="KW-0312">Gluconeogenesis</keyword>
<dbReference type="InterPro" id="IPR029033">
    <property type="entry name" value="His_PPase_superfam"/>
</dbReference>
<dbReference type="SMART" id="SM00855">
    <property type="entry name" value="PGAM"/>
    <property type="match status" value="1"/>
</dbReference>
<feature type="binding site" evidence="4">
    <location>
        <begin position="22"/>
        <end position="23"/>
    </location>
    <ligand>
        <name>substrate</name>
    </ligand>
</feature>
<evidence type="ECO:0000313" key="6">
    <source>
        <dbReference type="EMBL" id="GAA2469570.1"/>
    </source>
</evidence>
<accession>A0ABP5XYY7</accession>
<dbReference type="NCBIfam" id="NF010713">
    <property type="entry name" value="PRK14115.1"/>
    <property type="match status" value="1"/>
</dbReference>
<comment type="function">
    <text evidence="4 5">Catalyzes the interconversion of 2-phosphoglycerate and 3-phosphoglycerate.</text>
</comment>
<dbReference type="RefSeq" id="WP_344252401.1">
    <property type="nucleotide sequence ID" value="NZ_BAAARE010000001.1"/>
</dbReference>
<dbReference type="NCBIfam" id="TIGR01258">
    <property type="entry name" value="pgm_1"/>
    <property type="match status" value="1"/>
</dbReference>
<organism evidence="6 7">
    <name type="scientific">Terrabacter carboxydivorans</name>
    <dbReference type="NCBI Taxonomy" id="619730"/>
    <lineage>
        <taxon>Bacteria</taxon>
        <taxon>Bacillati</taxon>
        <taxon>Actinomycetota</taxon>
        <taxon>Actinomycetes</taxon>
        <taxon>Micrococcales</taxon>
        <taxon>Intrasporangiaceae</taxon>
        <taxon>Terrabacter</taxon>
    </lineage>
</organism>
<dbReference type="InterPro" id="IPR005952">
    <property type="entry name" value="Phosphogly_mut1"/>
</dbReference>
<evidence type="ECO:0000256" key="1">
    <source>
        <dbReference type="ARBA" id="ARBA00006717"/>
    </source>
</evidence>
<dbReference type="InterPro" id="IPR001345">
    <property type="entry name" value="PG/BPGM_mutase_AS"/>
</dbReference>
<dbReference type="EMBL" id="BAAARE010000001">
    <property type="protein sequence ID" value="GAA2469570.1"/>
    <property type="molecule type" value="Genomic_DNA"/>
</dbReference>
<feature type="binding site" evidence="4">
    <location>
        <position position="61"/>
    </location>
    <ligand>
        <name>substrate</name>
    </ligand>
</feature>
<evidence type="ECO:0000256" key="2">
    <source>
        <dbReference type="ARBA" id="ARBA00023152"/>
    </source>
</evidence>
<dbReference type="HAMAP" id="MF_01039">
    <property type="entry name" value="PGAM_GpmA"/>
    <property type="match status" value="1"/>
</dbReference>
<reference evidence="7" key="1">
    <citation type="journal article" date="2019" name="Int. J. Syst. Evol. Microbiol.">
        <title>The Global Catalogue of Microorganisms (GCM) 10K type strain sequencing project: providing services to taxonomists for standard genome sequencing and annotation.</title>
        <authorList>
            <consortium name="The Broad Institute Genomics Platform"/>
            <consortium name="The Broad Institute Genome Sequencing Center for Infectious Disease"/>
            <person name="Wu L."/>
            <person name="Ma J."/>
        </authorList>
    </citation>
    <scope>NUCLEOTIDE SEQUENCE [LARGE SCALE GENOMIC DNA]</scope>
    <source>
        <strain evidence="7">JCM 16259</strain>
    </source>
</reference>
<comment type="caution">
    <text evidence="6">The sequence shown here is derived from an EMBL/GenBank/DDBJ whole genome shotgun (WGS) entry which is preliminary data.</text>
</comment>
<dbReference type="InterPro" id="IPR013078">
    <property type="entry name" value="His_Pase_superF_clade-1"/>
</dbReference>
<evidence type="ECO:0000256" key="5">
    <source>
        <dbReference type="RuleBase" id="RU004512"/>
    </source>
</evidence>
<feature type="binding site" evidence="4">
    <location>
        <begin position="115"/>
        <end position="116"/>
    </location>
    <ligand>
        <name>substrate</name>
    </ligand>
</feature>
<dbReference type="PIRSF" id="PIRSF000709">
    <property type="entry name" value="6PFK_2-Ptase"/>
    <property type="match status" value="1"/>
</dbReference>
<feature type="binding site" evidence="4">
    <location>
        <begin position="9"/>
        <end position="16"/>
    </location>
    <ligand>
        <name>substrate</name>
    </ligand>
</feature>
<dbReference type="CDD" id="cd07067">
    <property type="entry name" value="HP_PGM_like"/>
    <property type="match status" value="1"/>
</dbReference>
<feature type="binding site" evidence="4">
    <location>
        <begin position="88"/>
        <end position="91"/>
    </location>
    <ligand>
        <name>substrate</name>
    </ligand>
</feature>
<proteinExistence type="inferred from homology"/>
<feature type="active site" description="Tele-phosphohistidine intermediate" evidence="4">
    <location>
        <position position="10"/>
    </location>
</feature>
<dbReference type="PANTHER" id="PTHR11931">
    <property type="entry name" value="PHOSPHOGLYCERATE MUTASE"/>
    <property type="match status" value="1"/>
</dbReference>
<dbReference type="SUPFAM" id="SSF53254">
    <property type="entry name" value="Phosphoglycerate mutase-like"/>
    <property type="match status" value="1"/>
</dbReference>
<keyword evidence="3 4" id="KW-0413">Isomerase</keyword>
<keyword evidence="7" id="KW-1185">Reference proteome</keyword>
<dbReference type="Proteomes" id="UP001500730">
    <property type="component" value="Unassembled WGS sequence"/>
</dbReference>
<dbReference type="EC" id="5.4.2.11" evidence="4 5"/>
<feature type="active site" description="Proton donor/acceptor" evidence="4">
    <location>
        <position position="88"/>
    </location>
</feature>
<sequence length="247" mass="27266">MTYTLVLVRHGESDWNAKNLFTGWVDVDLTDKGRAEGVRAGEQLKAAGILPDIVHTSLLRRAITTANLSLDAADRHWIPVKRDWRLNERHYGALQGKDKKQTLEQFGEEQFMLWRRSYDVPPPPIAEDDEFSQAGDARYAGLGAAMPATECLKDVVARLMPYWEHDIQTDLADGLTVMVAAHGNSLRALVKTLDGISDDDIAGLNIPTGMPLVYELDESFKPVTPGGRYLDPEAARAAAEAVANQGR</sequence>
<evidence type="ECO:0000256" key="3">
    <source>
        <dbReference type="ARBA" id="ARBA00023235"/>
    </source>
</evidence>
<gene>
    <name evidence="4" type="primary">gpmA</name>
    <name evidence="6" type="ORF">GCM10009858_03610</name>
</gene>
<evidence type="ECO:0000313" key="7">
    <source>
        <dbReference type="Proteomes" id="UP001500730"/>
    </source>
</evidence>
<comment type="catalytic activity">
    <reaction evidence="4 5">
        <text>(2R)-2-phosphoglycerate = (2R)-3-phosphoglycerate</text>
        <dbReference type="Rhea" id="RHEA:15901"/>
        <dbReference type="ChEBI" id="CHEBI:58272"/>
        <dbReference type="ChEBI" id="CHEBI:58289"/>
        <dbReference type="EC" id="5.4.2.11"/>
    </reaction>
</comment>
<dbReference type="Pfam" id="PF00300">
    <property type="entry name" value="His_Phos_1"/>
    <property type="match status" value="1"/>
</dbReference>
<name>A0ABP5XYY7_9MICO</name>